<dbReference type="EMBL" id="DXFT01000115">
    <property type="protein sequence ID" value="HIX03665.1"/>
    <property type="molecule type" value="Genomic_DNA"/>
</dbReference>
<name>A0A9D1V020_9BACT</name>
<evidence type="ECO:0000313" key="2">
    <source>
        <dbReference type="EMBL" id="HIX03665.1"/>
    </source>
</evidence>
<feature type="transmembrane region" description="Helical" evidence="1">
    <location>
        <begin position="343"/>
        <end position="361"/>
    </location>
</feature>
<gene>
    <name evidence="2" type="ORF">H9863_06065</name>
</gene>
<feature type="transmembrane region" description="Helical" evidence="1">
    <location>
        <begin position="797"/>
        <end position="818"/>
    </location>
</feature>
<feature type="transmembrane region" description="Helical" evidence="1">
    <location>
        <begin position="114"/>
        <end position="136"/>
    </location>
</feature>
<feature type="transmembrane region" description="Helical" evidence="1">
    <location>
        <begin position="368"/>
        <end position="386"/>
    </location>
</feature>
<evidence type="ECO:0000313" key="3">
    <source>
        <dbReference type="Proteomes" id="UP000824202"/>
    </source>
</evidence>
<keyword evidence="1" id="KW-1133">Transmembrane helix</keyword>
<comment type="caution">
    <text evidence="2">The sequence shown here is derived from an EMBL/GenBank/DDBJ whole genome shotgun (WGS) entry which is preliminary data.</text>
</comment>
<dbReference type="InterPro" id="IPR018580">
    <property type="entry name" value="Uncharacterised_YfhO"/>
</dbReference>
<dbReference type="PANTHER" id="PTHR38454">
    <property type="entry name" value="INTEGRAL MEMBRANE PROTEIN-RELATED"/>
    <property type="match status" value="1"/>
</dbReference>
<dbReference type="Proteomes" id="UP000824202">
    <property type="component" value="Unassembled WGS sequence"/>
</dbReference>
<dbReference type="AlphaFoldDB" id="A0A9D1V020"/>
<feature type="transmembrane region" description="Helical" evidence="1">
    <location>
        <begin position="224"/>
        <end position="247"/>
    </location>
</feature>
<reference evidence="2" key="1">
    <citation type="journal article" date="2021" name="PeerJ">
        <title>Extensive microbial diversity within the chicken gut microbiome revealed by metagenomics and culture.</title>
        <authorList>
            <person name="Gilroy R."/>
            <person name="Ravi A."/>
            <person name="Getino M."/>
            <person name="Pursley I."/>
            <person name="Horton D.L."/>
            <person name="Alikhan N.F."/>
            <person name="Baker D."/>
            <person name="Gharbi K."/>
            <person name="Hall N."/>
            <person name="Watson M."/>
            <person name="Adriaenssens E.M."/>
            <person name="Foster-Nyarko E."/>
            <person name="Jarju S."/>
            <person name="Secka A."/>
            <person name="Antonio M."/>
            <person name="Oren A."/>
            <person name="Chaudhuri R.R."/>
            <person name="La Ragione R."/>
            <person name="Hildebrand F."/>
            <person name="Pallen M.J."/>
        </authorList>
    </citation>
    <scope>NUCLEOTIDE SEQUENCE</scope>
    <source>
        <strain evidence="2">23274</strain>
    </source>
</reference>
<feature type="transmembrane region" description="Helical" evidence="1">
    <location>
        <begin position="441"/>
        <end position="464"/>
    </location>
</feature>
<evidence type="ECO:0008006" key="4">
    <source>
        <dbReference type="Google" id="ProtNLM"/>
    </source>
</evidence>
<organism evidence="2 3">
    <name type="scientific">Candidatus Odoribacter faecigallinarum</name>
    <dbReference type="NCBI Taxonomy" id="2838706"/>
    <lineage>
        <taxon>Bacteria</taxon>
        <taxon>Pseudomonadati</taxon>
        <taxon>Bacteroidota</taxon>
        <taxon>Bacteroidia</taxon>
        <taxon>Bacteroidales</taxon>
        <taxon>Odoribacteraceae</taxon>
        <taxon>Odoribacter</taxon>
    </lineage>
</organism>
<feature type="transmembrane region" description="Helical" evidence="1">
    <location>
        <begin position="195"/>
        <end position="212"/>
    </location>
</feature>
<sequence>MNSSSVWKKVRPHVLVILFFLVLAFVYFAPKFEGLELRRGDVEKYVSMSQEVREYYEQEGVGSSWTGSMFSGMPTYNITTQGGPRNLLDYVEWPVKVLGGSDCGVVFFSLVSSYILMLLLGASIPVAILGAVAYSFSSYSIIILQAGHITKAWAMAYVPLIFAGFALVLKRKYWIGGLVFTLALALQLKNNHPQITYYLTLFCFIVYIGYVVRQVKEKAWKPLGLSFGALVGGIAIAFLCNMGTLYANFEMSKESIRGKSELTHQVDGKTDKSSGLDKDYAFAWSYGKGETFTLLIPDFYGGASGGVLDKDSHLAKELQRQGYQVPDPLQTYTYWGDQPFTSGPVYFGAIVCMLFVFALFIIRHPLKWWLVGGTVFFVFLSWGRNFDTFNTFLFHYLPFYNKFRTVSMALVIPQFVFAFMAVWGLVELFRRKQERQQMLKALYYAVGITGGLCLFFALFTPMSFQSVLDGQYGMPAWYMNALAADRADLLRSDAFRSLVFILLGGGCLYLYIKADKPSRYLPYLLVGLVLVDLWAVDRRYLGKANYVKPALVRQQFTPSPADRAILQDKDVSYRVLALGDPFNDSGPSYFHKNIGGYSAAKLRRYQDLIEMKLAPEIELLKQGLSRAGTIEDAEAVFRATPALNMLNLRYLILDPNHAPLKNPYAFGNAWFVPEVRMVENADEEMEALLSIDPHQVALVDKRFGEMVSPSECQYDSLATVELISYKPDRLEYRYHSSVPGVILFSEVYYPHGWKALIDGEKAEHFRANWILRGMEVPAGDHTISFYFHPDMYLAGRWTTTICSGLLILALIGTLVYYARKGKGTGAC</sequence>
<feature type="transmembrane region" description="Helical" evidence="1">
    <location>
        <begin position="494"/>
        <end position="512"/>
    </location>
</feature>
<evidence type="ECO:0000256" key="1">
    <source>
        <dbReference type="SAM" id="Phobius"/>
    </source>
</evidence>
<feature type="transmembrane region" description="Helical" evidence="1">
    <location>
        <begin position="406"/>
        <end position="429"/>
    </location>
</feature>
<keyword evidence="1" id="KW-0812">Transmembrane</keyword>
<dbReference type="PANTHER" id="PTHR38454:SF1">
    <property type="entry name" value="INTEGRAL MEMBRANE PROTEIN"/>
    <property type="match status" value="1"/>
</dbReference>
<feature type="transmembrane region" description="Helical" evidence="1">
    <location>
        <begin position="519"/>
        <end position="536"/>
    </location>
</feature>
<protein>
    <recommendedName>
        <fullName evidence="4">YfhO family protein</fullName>
    </recommendedName>
</protein>
<feature type="transmembrane region" description="Helical" evidence="1">
    <location>
        <begin position="12"/>
        <end position="29"/>
    </location>
</feature>
<keyword evidence="1" id="KW-0472">Membrane</keyword>
<accession>A0A9D1V020</accession>
<reference evidence="2" key="2">
    <citation type="submission" date="2021-04" db="EMBL/GenBank/DDBJ databases">
        <authorList>
            <person name="Gilroy R."/>
        </authorList>
    </citation>
    <scope>NUCLEOTIDE SEQUENCE</scope>
    <source>
        <strain evidence="2">23274</strain>
    </source>
</reference>
<proteinExistence type="predicted"/>
<feature type="transmembrane region" description="Helical" evidence="1">
    <location>
        <begin position="142"/>
        <end position="166"/>
    </location>
</feature>